<dbReference type="Proteomes" id="UP000324222">
    <property type="component" value="Unassembled WGS sequence"/>
</dbReference>
<keyword evidence="2" id="KW-1185">Reference proteome</keyword>
<accession>A0A5B7EJ11</accession>
<evidence type="ECO:0000313" key="2">
    <source>
        <dbReference type="Proteomes" id="UP000324222"/>
    </source>
</evidence>
<reference evidence="1 2" key="1">
    <citation type="submission" date="2019-05" db="EMBL/GenBank/DDBJ databases">
        <title>Another draft genome of Portunus trituberculatus and its Hox gene families provides insights of decapod evolution.</title>
        <authorList>
            <person name="Jeong J.-H."/>
            <person name="Song I."/>
            <person name="Kim S."/>
            <person name="Choi T."/>
            <person name="Kim D."/>
            <person name="Ryu S."/>
            <person name="Kim W."/>
        </authorList>
    </citation>
    <scope>NUCLEOTIDE SEQUENCE [LARGE SCALE GENOMIC DNA]</scope>
    <source>
        <tissue evidence="1">Muscle</tissue>
    </source>
</reference>
<dbReference type="AlphaFoldDB" id="A0A5B7EJ11"/>
<name>A0A5B7EJ11_PORTR</name>
<comment type="caution">
    <text evidence="1">The sequence shown here is derived from an EMBL/GenBank/DDBJ whole genome shotgun (WGS) entry which is preliminary data.</text>
</comment>
<organism evidence="1 2">
    <name type="scientific">Portunus trituberculatus</name>
    <name type="common">Swimming crab</name>
    <name type="synonym">Neptunus trituberculatus</name>
    <dbReference type="NCBI Taxonomy" id="210409"/>
    <lineage>
        <taxon>Eukaryota</taxon>
        <taxon>Metazoa</taxon>
        <taxon>Ecdysozoa</taxon>
        <taxon>Arthropoda</taxon>
        <taxon>Crustacea</taxon>
        <taxon>Multicrustacea</taxon>
        <taxon>Malacostraca</taxon>
        <taxon>Eumalacostraca</taxon>
        <taxon>Eucarida</taxon>
        <taxon>Decapoda</taxon>
        <taxon>Pleocyemata</taxon>
        <taxon>Brachyura</taxon>
        <taxon>Eubrachyura</taxon>
        <taxon>Portunoidea</taxon>
        <taxon>Portunidae</taxon>
        <taxon>Portuninae</taxon>
        <taxon>Portunus</taxon>
    </lineage>
</organism>
<dbReference type="EMBL" id="VSRR010002645">
    <property type="protein sequence ID" value="MPC32524.1"/>
    <property type="molecule type" value="Genomic_DNA"/>
</dbReference>
<sequence length="114" mass="12299">MDDSASSTQNIKLYLLPPRSDSVVSESLLEDRKTFALYPLFSYSNECAGSCSPHSRVNAATGEAGNEVVVCGIGRAVLSTPVIRRLTPPHCRLSTASTGMLQTLMTLQELQKPN</sequence>
<gene>
    <name evidence="1" type="ORF">E2C01_025837</name>
</gene>
<proteinExistence type="predicted"/>
<protein>
    <submittedName>
        <fullName evidence="1">Uncharacterized protein</fullName>
    </submittedName>
</protein>
<evidence type="ECO:0000313" key="1">
    <source>
        <dbReference type="EMBL" id="MPC32524.1"/>
    </source>
</evidence>